<dbReference type="Proteomes" id="UP000276010">
    <property type="component" value="Unassembled WGS sequence"/>
</dbReference>
<dbReference type="Pfam" id="PF04606">
    <property type="entry name" value="Ogr_Delta"/>
    <property type="match status" value="1"/>
</dbReference>
<feature type="domain" description="Zinc finger Ogr/Delta-type" evidence="1">
    <location>
        <begin position="10"/>
        <end position="52"/>
    </location>
</feature>
<protein>
    <submittedName>
        <fullName evidence="2">Transcriptional regulator</fullName>
    </submittedName>
</protein>
<gene>
    <name evidence="2" type="ORF">EIM44_04870</name>
</gene>
<evidence type="ECO:0000313" key="2">
    <source>
        <dbReference type="EMBL" id="RRN04773.1"/>
    </source>
</evidence>
<reference evidence="2 3" key="1">
    <citation type="submission" date="2018-11" db="EMBL/GenBank/DDBJ databases">
        <title>Whole genome sequence of Bibersteinia trehalosi strain OADDL-BT1 an multidrug resistant pathogen isolate.</title>
        <authorList>
            <person name="Couger M."/>
            <person name="Ramachandran A."/>
        </authorList>
    </citation>
    <scope>NUCLEOTIDE SEQUENCE [LARGE SCALE GENOMIC DNA]</scope>
    <source>
        <strain evidence="2 3">OADDL-BT1</strain>
    </source>
</reference>
<dbReference type="InterPro" id="IPR007684">
    <property type="entry name" value="Znf_Ogr/Delta"/>
</dbReference>
<dbReference type="AlphaFoldDB" id="A0A426FJJ6"/>
<evidence type="ECO:0000259" key="1">
    <source>
        <dbReference type="Pfam" id="PF04606"/>
    </source>
</evidence>
<organism evidence="2 3">
    <name type="scientific">Bibersteinia trehalosi</name>
    <name type="common">Pasteurella trehalosi</name>
    <dbReference type="NCBI Taxonomy" id="47735"/>
    <lineage>
        <taxon>Bacteria</taxon>
        <taxon>Pseudomonadati</taxon>
        <taxon>Pseudomonadota</taxon>
        <taxon>Gammaproteobacteria</taxon>
        <taxon>Pasteurellales</taxon>
        <taxon>Pasteurellaceae</taxon>
        <taxon>Bibersteinia</taxon>
    </lineage>
</organism>
<accession>A0A426FJJ6</accession>
<comment type="caution">
    <text evidence="2">The sequence shown here is derived from an EMBL/GenBank/DDBJ whole genome shotgun (WGS) entry which is preliminary data.</text>
</comment>
<evidence type="ECO:0000313" key="3">
    <source>
        <dbReference type="Proteomes" id="UP000276010"/>
    </source>
</evidence>
<name>A0A426FJJ6_BIBTR</name>
<proteinExistence type="predicted"/>
<dbReference type="EMBL" id="RRUC01000015">
    <property type="protein sequence ID" value="RRN04773.1"/>
    <property type="molecule type" value="Genomic_DNA"/>
</dbReference>
<dbReference type="RefSeq" id="WP_125134753.1">
    <property type="nucleotide sequence ID" value="NZ_RRUC01000015.1"/>
</dbReference>
<sequence length="94" mass="10780">MAKILDIYCECGSKAFITKTENIHRNFKKLYCTCRNPDCGHKFVMNLEFSHTTSTSKLTKDGLLKYLIGKLSEADKNELFKLISPTPKQKENFA</sequence>